<sequence length="1025" mass="114395">MNILELVVNQTSADNTTRIQAEVNFKHAVAEDPNGALYQLVELAKNNSIPVDIRQLCLLHIRRIVPMYWSLAFDSFVGPPTDQNLKEAIRNDMLKLATTSTESKLRSGASYVISQIAATDYPDEWPQLLSTLYQQVVEGDNIAIAGSLLVLNDLFDDLITDDQFWEGNVGSQIVSHISTLLTRPDTLLDVKIASLRLYLSVISTLKSPEAFSTPQRKNGVKSLVNEAMTLFTNLLSYPVDLQSTLTSSGYLHTYLYRLTADVVSSFLRKISPHLIRDAASSLFRDLESISSTHRSMNLSNINTDINLLSLEYIRAISAVQAAVPIGDIVGESFPQVLQNLLLFGILSQQTVEDYVADFNQFVTDVTGFSLLTSTREVLNELLSELNSKDAQKAFSLLVQSMSLPAAPEFRECQLFAVESLCMNDEAVLIDNETSPVSILNSISLLVLYGDESLLESAALVTSRCFLLLPKFLEKFQEKLSVTSFASKSFLEMMKFFANCPQNLMEELPFAIVKGASLVALTFYNQLIRFDTLEPEQRLAAHEQTTLLIASLVEESEEDTLPSLLEALTVAVKLNKETALSRQIQLENGSVTVLDLLFKISFKDPGNIQLAVDSSDCLETLLADVDLNSFLECCQKSIPFILQFLRNSIAQGGEYSPQLDLALELLSVIIKEAPTESSGGFPAEVFEYIFSDLYDLLLLSVDNQIMQSGGQVLDSLLQRASESFLQYQKPTGESGMDLLMAIVAKFLSPQLSDSAAMNCGTIVLSLIQKFQAYLGNDFLSQILDAVTRRLLVAREVVTIEGLIQVFCHLVLSSPSEMVDYMYNRIKIPEAGLKERNGLELVMPMWFLSFEITRGYEKIKQNALALGKIFMLGDLRIENLIVDGDIIPYEGDIIRTRSVTKANPDRYTQISASLKILKLLAGELSFQNQQPNANGYLPDNQDDDDEDGDDWEDMGDLGVPNYAKLKSYVDSDDEDSDHEGQNGDDSLREMLIYFFRECTTKNLGHFEKYYDQLDEDEKKIITENLVF</sequence>
<protein>
    <submittedName>
        <fullName evidence="1">Uncharacterized protein</fullName>
    </submittedName>
</protein>
<dbReference type="EMBL" id="JASBWR010000018">
    <property type="protein sequence ID" value="KAJ9109431.1"/>
    <property type="molecule type" value="Genomic_DNA"/>
</dbReference>
<proteinExistence type="predicted"/>
<reference evidence="1" key="1">
    <citation type="submission" date="2023-04" db="EMBL/GenBank/DDBJ databases">
        <title>Draft Genome sequencing of Naganishia species isolated from polar environments using Oxford Nanopore Technology.</title>
        <authorList>
            <person name="Leo P."/>
            <person name="Venkateswaran K."/>
        </authorList>
    </citation>
    <scope>NUCLEOTIDE SEQUENCE</scope>
    <source>
        <strain evidence="1">MNA-CCFEE 5261</strain>
    </source>
</reference>
<comment type="caution">
    <text evidence="1">The sequence shown here is derived from an EMBL/GenBank/DDBJ whole genome shotgun (WGS) entry which is preliminary data.</text>
</comment>
<evidence type="ECO:0000313" key="2">
    <source>
        <dbReference type="Proteomes" id="UP001241377"/>
    </source>
</evidence>
<keyword evidence="2" id="KW-1185">Reference proteome</keyword>
<accession>A0ACC2WDC8</accession>
<name>A0ACC2WDC8_9TREE</name>
<gene>
    <name evidence="1" type="ORF">QFC19_002184</name>
</gene>
<organism evidence="1 2">
    <name type="scientific">Naganishia cerealis</name>
    <dbReference type="NCBI Taxonomy" id="610337"/>
    <lineage>
        <taxon>Eukaryota</taxon>
        <taxon>Fungi</taxon>
        <taxon>Dikarya</taxon>
        <taxon>Basidiomycota</taxon>
        <taxon>Agaricomycotina</taxon>
        <taxon>Tremellomycetes</taxon>
        <taxon>Filobasidiales</taxon>
        <taxon>Filobasidiaceae</taxon>
        <taxon>Naganishia</taxon>
    </lineage>
</organism>
<evidence type="ECO:0000313" key="1">
    <source>
        <dbReference type="EMBL" id="KAJ9109431.1"/>
    </source>
</evidence>
<dbReference type="Proteomes" id="UP001241377">
    <property type="component" value="Unassembled WGS sequence"/>
</dbReference>